<evidence type="ECO:0000313" key="3">
    <source>
        <dbReference type="Proteomes" id="UP000006821"/>
    </source>
</evidence>
<evidence type="ECO:0000313" key="2">
    <source>
        <dbReference type="EMBL" id="AAU92258.1"/>
    </source>
</evidence>
<sequence length="343" mass="37121">MRTKRHGLTSQVCAVLVRCEYAFNRSFGPWQGFDLRSGNLCLRHRAGTPGVPAVPAGGRSAGRPPHPADPEPPVSNGRRFSGAMTPLARLLPCMLWLCSACAGPGTPSPAPVPGEPHASIYIVNEGKHAGLILRKADIPAGFIPESSDFPEADYLELGWGDWDYYQSGDPGLWLTLKAAFWPTASVLHVAGIEGDIAGRYAGYEWIRLDLAPRPFAGLAGYVDRSFARNGSPRASPVGPEHHEDGWFYPANAKFHIFHTCNGWLAGALAAAGYPMGWFEPVTAEQLMTKIRPYAAPSLETHPPIRPSTGLRPARRNSKAPADASSDYPAAFLQSTHNHASQRR</sequence>
<dbReference type="Proteomes" id="UP000006821">
    <property type="component" value="Chromosome"/>
</dbReference>
<dbReference type="EMBL" id="AE017282">
    <property type="protein sequence ID" value="AAU92258.1"/>
    <property type="molecule type" value="Genomic_DNA"/>
</dbReference>
<protein>
    <recommendedName>
        <fullName evidence="4">DUF2459 domain-containing protein</fullName>
    </recommendedName>
</protein>
<organism evidence="2 3">
    <name type="scientific">Methylococcus capsulatus (strain ATCC 33009 / NCIMB 11132 / Bath)</name>
    <dbReference type="NCBI Taxonomy" id="243233"/>
    <lineage>
        <taxon>Bacteria</taxon>
        <taxon>Pseudomonadati</taxon>
        <taxon>Pseudomonadota</taxon>
        <taxon>Gammaproteobacteria</taxon>
        <taxon>Methylococcales</taxon>
        <taxon>Methylococcaceae</taxon>
        <taxon>Methylococcus</taxon>
    </lineage>
</organism>
<dbReference type="Pfam" id="PF09601">
    <property type="entry name" value="DUF2459"/>
    <property type="match status" value="1"/>
</dbReference>
<dbReference type="InterPro" id="IPR011727">
    <property type="entry name" value="CHP02117"/>
</dbReference>
<name>Q607K1_METCA</name>
<evidence type="ECO:0000256" key="1">
    <source>
        <dbReference type="SAM" id="MobiDB-lite"/>
    </source>
</evidence>
<feature type="region of interest" description="Disordered" evidence="1">
    <location>
        <begin position="51"/>
        <end position="79"/>
    </location>
</feature>
<evidence type="ECO:0008006" key="4">
    <source>
        <dbReference type="Google" id="ProtNLM"/>
    </source>
</evidence>
<proteinExistence type="predicted"/>
<dbReference type="eggNOG" id="ENOG502Z9A2">
    <property type="taxonomic scope" value="Bacteria"/>
</dbReference>
<gene>
    <name evidence="2" type="ordered locus">MCA1758</name>
</gene>
<dbReference type="HOGENOM" id="CLU_808465_0_0_6"/>
<accession>Q607K1</accession>
<reference evidence="2 3" key="1">
    <citation type="journal article" date="2004" name="PLoS Biol.">
        <title>Genomic insights into methanotrophy: the complete genome sequence of Methylococcus capsulatus (Bath).</title>
        <authorList>
            <person name="Ward N.L."/>
            <person name="Larsen O."/>
            <person name="Sakwa J."/>
            <person name="Bruseth L."/>
            <person name="Khouri H.M."/>
            <person name="Durkin A.S."/>
            <person name="Dimitrov G."/>
            <person name="Jiang L."/>
            <person name="Scanlan D."/>
            <person name="Kang K.H."/>
            <person name="Lewis M.R."/>
            <person name="Nelson K.E."/>
            <person name="Methe B.A."/>
            <person name="Wu M."/>
            <person name="Heidelberg J.F."/>
            <person name="Paulsen I.T."/>
            <person name="Fouts D.E."/>
            <person name="Ravel J."/>
            <person name="Tettelin H."/>
            <person name="Ren Q."/>
            <person name="Read T.D."/>
            <person name="DeBoy R.T."/>
            <person name="Seshadri R."/>
            <person name="Salzberg S.L."/>
            <person name="Jensen H.B."/>
            <person name="Birkeland N.K."/>
            <person name="Nelson W.C."/>
            <person name="Dodson R.J."/>
            <person name="Grindhaug S.H."/>
            <person name="Holt I.E."/>
            <person name="Eidhammer I."/>
            <person name="Jonasen I."/>
            <person name="Vanaken S."/>
            <person name="Utterback T.R."/>
            <person name="Feldblyum T.V."/>
            <person name="Fraser C.M."/>
            <person name="Lillehaug J.R."/>
            <person name="Eisen J.A."/>
        </authorList>
    </citation>
    <scope>NUCLEOTIDE SEQUENCE [LARGE SCALE GENOMIC DNA]</scope>
    <source>
        <strain evidence="3">ATCC 33009 / NCIMB 11132 / Bath</strain>
    </source>
</reference>
<feature type="compositionally biased region" description="Polar residues" evidence="1">
    <location>
        <begin position="332"/>
        <end position="343"/>
    </location>
</feature>
<feature type="region of interest" description="Disordered" evidence="1">
    <location>
        <begin position="297"/>
        <end position="343"/>
    </location>
</feature>
<feature type="compositionally biased region" description="Pro residues" evidence="1">
    <location>
        <begin position="64"/>
        <end position="73"/>
    </location>
</feature>
<dbReference type="AlphaFoldDB" id="Q607K1"/>
<dbReference type="KEGG" id="mca:MCA1758"/>
<feature type="compositionally biased region" description="Low complexity" evidence="1">
    <location>
        <begin position="319"/>
        <end position="330"/>
    </location>
</feature>
<feature type="compositionally biased region" description="Low complexity" evidence="1">
    <location>
        <begin position="51"/>
        <end position="63"/>
    </location>
</feature>